<protein>
    <submittedName>
        <fullName evidence="1">Uncharacterized protein</fullName>
    </submittedName>
</protein>
<sequence>MRIAPQDSRYAHLEALIGKLRERDRVTFDLQVDGLRHRVEWPLDFSEYRVIASTTPVSLHLSTRGSFPELEVLRSHLLHSDLDLLTYYTCSTSSARYLQNSQDRMDWFFALDFFVDGPGMPPELREEVVRDLTGWLENRSHRSRLTWVNSLNAMLRVVLEDIEHDGLDTSLIVRDTRRYFEGFLLEFDGTVPLERYLENRARTIGMGPEVESCFAYLGKPLPLQERGPAERMKELAAYLVALQNDALSLRKEEGQEQGHLHLKTYFPDSRKYVSFLNGFYQARYADFLAQRPRSPGPLEDLWKVCSQWICGSLVWHLTSRRYNLGQFDILP</sequence>
<organism evidence="1 2">
    <name type="scientific">Archangium violaceum Cb vi76</name>
    <dbReference type="NCBI Taxonomy" id="1406225"/>
    <lineage>
        <taxon>Bacteria</taxon>
        <taxon>Pseudomonadati</taxon>
        <taxon>Myxococcota</taxon>
        <taxon>Myxococcia</taxon>
        <taxon>Myxococcales</taxon>
        <taxon>Cystobacterineae</taxon>
        <taxon>Archangiaceae</taxon>
        <taxon>Archangium</taxon>
    </lineage>
</organism>
<dbReference type="Pfam" id="PF19086">
    <property type="entry name" value="Terpene_syn_C_2"/>
    <property type="match status" value="1"/>
</dbReference>
<accession>A0A084SSE5</accession>
<evidence type="ECO:0000313" key="2">
    <source>
        <dbReference type="Proteomes" id="UP000028547"/>
    </source>
</evidence>
<dbReference type="RefSeq" id="WP_043398796.1">
    <property type="nucleotide sequence ID" value="NZ_JPMI01000144.1"/>
</dbReference>
<dbReference type="SUPFAM" id="SSF48576">
    <property type="entry name" value="Terpenoid synthases"/>
    <property type="match status" value="1"/>
</dbReference>
<evidence type="ECO:0000313" key="1">
    <source>
        <dbReference type="EMBL" id="KFA91380.1"/>
    </source>
</evidence>
<proteinExistence type="predicted"/>
<reference evidence="1 2" key="1">
    <citation type="submission" date="2014-07" db="EMBL/GenBank/DDBJ databases">
        <title>Draft Genome Sequence of Gephyronic Acid Producer, Cystobacter violaceus Strain Cb vi76.</title>
        <authorList>
            <person name="Stevens D.C."/>
            <person name="Young J."/>
            <person name="Carmichael R."/>
            <person name="Tan J."/>
            <person name="Taylor R.E."/>
        </authorList>
    </citation>
    <scope>NUCLEOTIDE SEQUENCE [LARGE SCALE GENOMIC DNA]</scope>
    <source>
        <strain evidence="1 2">Cb vi76</strain>
    </source>
</reference>
<dbReference type="Proteomes" id="UP000028547">
    <property type="component" value="Unassembled WGS sequence"/>
</dbReference>
<name>A0A084SSE5_9BACT</name>
<dbReference type="AlphaFoldDB" id="A0A084SSE5"/>
<dbReference type="EMBL" id="JPMI01000144">
    <property type="protein sequence ID" value="KFA91380.1"/>
    <property type="molecule type" value="Genomic_DNA"/>
</dbReference>
<dbReference type="InterPro" id="IPR008949">
    <property type="entry name" value="Isoprenoid_synthase_dom_sf"/>
</dbReference>
<gene>
    <name evidence="1" type="ORF">Q664_22255</name>
</gene>
<dbReference type="Gene3D" id="1.10.600.10">
    <property type="entry name" value="Farnesyl Diphosphate Synthase"/>
    <property type="match status" value="1"/>
</dbReference>
<comment type="caution">
    <text evidence="1">The sequence shown here is derived from an EMBL/GenBank/DDBJ whole genome shotgun (WGS) entry which is preliminary data.</text>
</comment>